<comment type="caution">
    <text evidence="1">The sequence shown here is derived from an EMBL/GenBank/DDBJ whole genome shotgun (WGS) entry which is preliminary data.</text>
</comment>
<proteinExistence type="predicted"/>
<reference evidence="1 2" key="1">
    <citation type="submission" date="2018-06" db="EMBL/GenBank/DDBJ databases">
        <title>Comparative genomics reveals the genomic features of Rhizophagus irregularis, R. cerebriforme, R. diaphanum and Gigaspora rosea, and their symbiotic lifestyle signature.</title>
        <authorList>
            <person name="Morin E."/>
            <person name="San Clemente H."/>
            <person name="Chen E.C.H."/>
            <person name="De La Providencia I."/>
            <person name="Hainaut M."/>
            <person name="Kuo A."/>
            <person name="Kohler A."/>
            <person name="Murat C."/>
            <person name="Tang N."/>
            <person name="Roy S."/>
            <person name="Loubradou J."/>
            <person name="Henrissat B."/>
            <person name="Grigoriev I.V."/>
            <person name="Corradi N."/>
            <person name="Roux C."/>
            <person name="Martin F.M."/>
        </authorList>
    </citation>
    <scope>NUCLEOTIDE SEQUENCE [LARGE SCALE GENOMIC DNA]</scope>
    <source>
        <strain evidence="1 2">DAOM 227022</strain>
    </source>
</reference>
<sequence length="124" mass="14342">MKSQLETTKSSKKTALILHQQNTFQTNEVERLEETENNSLGLETKAWQSQDKKWPKDDYSMDASLSSSGSKYPFCSEFLPYPLPLKIRLLLNKIAKQDENLQMKIAIHFAKFTMLNNLNEERAS</sequence>
<gene>
    <name evidence="1" type="ORF">C1645_815851</name>
</gene>
<protein>
    <submittedName>
        <fullName evidence="1">Uncharacterized protein</fullName>
    </submittedName>
</protein>
<dbReference type="EMBL" id="QKYT01000050">
    <property type="protein sequence ID" value="RIA96149.1"/>
    <property type="molecule type" value="Genomic_DNA"/>
</dbReference>
<dbReference type="Proteomes" id="UP000265703">
    <property type="component" value="Unassembled WGS sequence"/>
</dbReference>
<evidence type="ECO:0000313" key="1">
    <source>
        <dbReference type="EMBL" id="RIA96149.1"/>
    </source>
</evidence>
<organism evidence="1 2">
    <name type="scientific">Glomus cerebriforme</name>
    <dbReference type="NCBI Taxonomy" id="658196"/>
    <lineage>
        <taxon>Eukaryota</taxon>
        <taxon>Fungi</taxon>
        <taxon>Fungi incertae sedis</taxon>
        <taxon>Mucoromycota</taxon>
        <taxon>Glomeromycotina</taxon>
        <taxon>Glomeromycetes</taxon>
        <taxon>Glomerales</taxon>
        <taxon>Glomeraceae</taxon>
        <taxon>Glomus</taxon>
    </lineage>
</organism>
<keyword evidence="2" id="KW-1185">Reference proteome</keyword>
<name>A0A397TFM2_9GLOM</name>
<dbReference type="AlphaFoldDB" id="A0A397TFM2"/>
<evidence type="ECO:0000313" key="2">
    <source>
        <dbReference type="Proteomes" id="UP000265703"/>
    </source>
</evidence>
<accession>A0A397TFM2</accession>